<keyword evidence="3" id="KW-0012">Acyltransferase</keyword>
<gene>
    <name evidence="3" type="ORF">MWH26_17420</name>
</gene>
<evidence type="ECO:0000256" key="1">
    <source>
        <dbReference type="SAM" id="Phobius"/>
    </source>
</evidence>
<name>A0ABY4J823_9BACT</name>
<keyword evidence="4" id="KW-1185">Reference proteome</keyword>
<proteinExistence type="predicted"/>
<feature type="transmembrane region" description="Helical" evidence="1">
    <location>
        <begin position="293"/>
        <end position="311"/>
    </location>
</feature>
<keyword evidence="3" id="KW-0808">Transferase</keyword>
<dbReference type="InterPro" id="IPR002656">
    <property type="entry name" value="Acyl_transf_3_dom"/>
</dbReference>
<dbReference type="InterPro" id="IPR050879">
    <property type="entry name" value="Acyltransferase_3"/>
</dbReference>
<evidence type="ECO:0000313" key="4">
    <source>
        <dbReference type="Proteomes" id="UP000829647"/>
    </source>
</evidence>
<protein>
    <submittedName>
        <fullName evidence="3">Acyltransferase</fullName>
    </submittedName>
</protein>
<feature type="transmembrane region" description="Helical" evidence="1">
    <location>
        <begin position="247"/>
        <end position="269"/>
    </location>
</feature>
<dbReference type="EMBL" id="CP095848">
    <property type="protein sequence ID" value="UPL48954.1"/>
    <property type="molecule type" value="Genomic_DNA"/>
</dbReference>
<dbReference type="Proteomes" id="UP000829647">
    <property type="component" value="Chromosome"/>
</dbReference>
<dbReference type="GO" id="GO:0016746">
    <property type="term" value="F:acyltransferase activity"/>
    <property type="evidence" value="ECO:0007669"/>
    <property type="project" value="UniProtKB-KW"/>
</dbReference>
<keyword evidence="1" id="KW-0472">Membrane</keyword>
<dbReference type="PANTHER" id="PTHR23028:SF53">
    <property type="entry name" value="ACYL_TRANSF_3 DOMAIN-CONTAINING PROTEIN"/>
    <property type="match status" value="1"/>
</dbReference>
<dbReference type="PANTHER" id="PTHR23028">
    <property type="entry name" value="ACETYLTRANSFERASE"/>
    <property type="match status" value="1"/>
</dbReference>
<organism evidence="3 4">
    <name type="scientific">Hymenobacter sublimis</name>
    <dbReference type="NCBI Taxonomy" id="2933777"/>
    <lineage>
        <taxon>Bacteria</taxon>
        <taxon>Pseudomonadati</taxon>
        <taxon>Bacteroidota</taxon>
        <taxon>Cytophagia</taxon>
        <taxon>Cytophagales</taxon>
        <taxon>Hymenobacteraceae</taxon>
        <taxon>Hymenobacter</taxon>
    </lineage>
</organism>
<keyword evidence="1" id="KW-0812">Transmembrane</keyword>
<feature type="transmembrane region" description="Helical" evidence="1">
    <location>
        <begin position="220"/>
        <end position="241"/>
    </location>
</feature>
<feature type="transmembrane region" description="Helical" evidence="1">
    <location>
        <begin position="44"/>
        <end position="62"/>
    </location>
</feature>
<dbReference type="RefSeq" id="WP_247975274.1">
    <property type="nucleotide sequence ID" value="NZ_CP095848.1"/>
</dbReference>
<keyword evidence="1" id="KW-1133">Transmembrane helix</keyword>
<dbReference type="Pfam" id="PF01757">
    <property type="entry name" value="Acyl_transf_3"/>
    <property type="match status" value="1"/>
</dbReference>
<evidence type="ECO:0000259" key="2">
    <source>
        <dbReference type="Pfam" id="PF01757"/>
    </source>
</evidence>
<sequence length="376" mass="42866">MMLPSPTGSRLTFRPELDGIRAIGVVLVVAQHWLPMSLPFGEASLTTFFVLSGYLITGIVWHQRAQVEAGIMSTGRALVLFYCRRALRILPGYYFTLVLCALLPLASIRQYWPWYVLHGSNVLFYRLQQWGEGVGHFWSLAVEEQFYALWPVLLLFWPTRKQGWLLAGLMVGAFVFRLVWIRNAPLPFTFVLMPANLDAFAAGGLLRLLETHLPARWWGYGWLAALGWSTWLAISLLHMVSPSEWEASFLVVGLGAAALGAAGLLGWVLHTPYRFTRALLLHPVVQWVGTRSYGLYLYHLPAVVVYQRLIYRLWAAEPASQTLLAYWMNPWRMSLVLTPITLALAGISWRWLERPFNNLKRYFSYAPSADRPARQV</sequence>
<feature type="domain" description="Acyltransferase 3" evidence="2">
    <location>
        <begin position="15"/>
        <end position="347"/>
    </location>
</feature>
<feature type="transmembrane region" description="Helical" evidence="1">
    <location>
        <begin position="92"/>
        <end position="112"/>
    </location>
</feature>
<feature type="transmembrane region" description="Helical" evidence="1">
    <location>
        <begin position="331"/>
        <end position="352"/>
    </location>
</feature>
<feature type="transmembrane region" description="Helical" evidence="1">
    <location>
        <begin position="164"/>
        <end position="181"/>
    </location>
</feature>
<accession>A0ABY4J823</accession>
<reference evidence="3 4" key="1">
    <citation type="submission" date="2022-04" db="EMBL/GenBank/DDBJ databases">
        <title>Hymenobacter sp. isolated from the air.</title>
        <authorList>
            <person name="Won M."/>
            <person name="Lee C.-M."/>
            <person name="Woen H.-Y."/>
            <person name="Kwon S.-W."/>
        </authorList>
    </citation>
    <scope>NUCLEOTIDE SEQUENCE [LARGE SCALE GENOMIC DNA]</scope>
    <source>
        <strain evidence="4">5516 S-25</strain>
    </source>
</reference>
<feature type="transmembrane region" description="Helical" evidence="1">
    <location>
        <begin position="137"/>
        <end position="157"/>
    </location>
</feature>
<feature type="transmembrane region" description="Helical" evidence="1">
    <location>
        <begin position="187"/>
        <end position="208"/>
    </location>
</feature>
<evidence type="ECO:0000313" key="3">
    <source>
        <dbReference type="EMBL" id="UPL48954.1"/>
    </source>
</evidence>